<evidence type="ECO:0000313" key="3">
    <source>
        <dbReference type="Proteomes" id="UP000886523"/>
    </source>
</evidence>
<sequence length="407" mass="45703">MKPAFSSPPDEEHDETSEVDVADYGDWVDEPAAEEDFVERGMKVPVSALDACHESFTAADEARQKASTAIFADTVSWLFSTPGEAQYYALALLDELFKGLPPCAMVGVLYDVSCQLHRSIVKAVSAFGALFVNSFLASQRCQVSGQLGNWLLNKWTRVTRRLKGANAVLDECPVDRVTLKSQWKLQRKQQHLPHPWQSKLHGVRMVQRILDLRVARAELNTRRNAVKTSLQTCAPNTQHHSGLLLALDTLTAELRAANRNLERHEAMLGHRRLRDKLHARKFEEGRLRADYQPFNTGMSILTYQRVHAQVSEALKRCGGAFKTLANKINALINEMVVLKESAPVPGFAAIPSCVDVAQIWDMAHGALYEDWDMTLDEDVIPAWLCDGDTRRGIAAMVDRKRCQEEKR</sequence>
<dbReference type="AlphaFoldDB" id="A0A9P6ASV6"/>
<accession>A0A9P6ASV6</accession>
<dbReference type="OrthoDB" id="3259803at2759"/>
<dbReference type="PANTHER" id="PTHR33096">
    <property type="entry name" value="CXC2 DOMAIN-CONTAINING PROTEIN"/>
    <property type="match status" value="1"/>
</dbReference>
<proteinExistence type="predicted"/>
<dbReference type="PANTHER" id="PTHR33096:SF1">
    <property type="entry name" value="CXC1-LIKE CYSTEINE CLUSTER ASSOCIATED WITH KDZ TRANSPOSASES DOMAIN-CONTAINING PROTEIN"/>
    <property type="match status" value="1"/>
</dbReference>
<reference evidence="2" key="1">
    <citation type="journal article" date="2020" name="Nat. Commun.">
        <title>Large-scale genome sequencing of mycorrhizal fungi provides insights into the early evolution of symbiotic traits.</title>
        <authorList>
            <person name="Miyauchi S."/>
            <person name="Kiss E."/>
            <person name="Kuo A."/>
            <person name="Drula E."/>
            <person name="Kohler A."/>
            <person name="Sanchez-Garcia M."/>
            <person name="Morin E."/>
            <person name="Andreopoulos B."/>
            <person name="Barry K.W."/>
            <person name="Bonito G."/>
            <person name="Buee M."/>
            <person name="Carver A."/>
            <person name="Chen C."/>
            <person name="Cichocki N."/>
            <person name="Clum A."/>
            <person name="Culley D."/>
            <person name="Crous P.W."/>
            <person name="Fauchery L."/>
            <person name="Girlanda M."/>
            <person name="Hayes R.D."/>
            <person name="Keri Z."/>
            <person name="LaButti K."/>
            <person name="Lipzen A."/>
            <person name="Lombard V."/>
            <person name="Magnuson J."/>
            <person name="Maillard F."/>
            <person name="Murat C."/>
            <person name="Nolan M."/>
            <person name="Ohm R.A."/>
            <person name="Pangilinan J."/>
            <person name="Pereira M.F."/>
            <person name="Perotto S."/>
            <person name="Peter M."/>
            <person name="Pfister S."/>
            <person name="Riley R."/>
            <person name="Sitrit Y."/>
            <person name="Stielow J.B."/>
            <person name="Szollosi G."/>
            <person name="Zifcakova L."/>
            <person name="Stursova M."/>
            <person name="Spatafora J.W."/>
            <person name="Tedersoo L."/>
            <person name="Vaario L.M."/>
            <person name="Yamada A."/>
            <person name="Yan M."/>
            <person name="Wang P."/>
            <person name="Xu J."/>
            <person name="Bruns T."/>
            <person name="Baldrian P."/>
            <person name="Vilgalys R."/>
            <person name="Dunand C."/>
            <person name="Henrissat B."/>
            <person name="Grigoriev I.V."/>
            <person name="Hibbett D."/>
            <person name="Nagy L.G."/>
            <person name="Martin F.M."/>
        </authorList>
    </citation>
    <scope>NUCLEOTIDE SEQUENCE</scope>
    <source>
        <strain evidence="2">UP504</strain>
    </source>
</reference>
<dbReference type="Proteomes" id="UP000886523">
    <property type="component" value="Unassembled WGS sequence"/>
</dbReference>
<feature type="region of interest" description="Disordered" evidence="1">
    <location>
        <begin position="1"/>
        <end position="24"/>
    </location>
</feature>
<evidence type="ECO:0000256" key="1">
    <source>
        <dbReference type="SAM" id="MobiDB-lite"/>
    </source>
</evidence>
<organism evidence="2 3">
    <name type="scientific">Hydnum rufescens UP504</name>
    <dbReference type="NCBI Taxonomy" id="1448309"/>
    <lineage>
        <taxon>Eukaryota</taxon>
        <taxon>Fungi</taxon>
        <taxon>Dikarya</taxon>
        <taxon>Basidiomycota</taxon>
        <taxon>Agaricomycotina</taxon>
        <taxon>Agaricomycetes</taxon>
        <taxon>Cantharellales</taxon>
        <taxon>Hydnaceae</taxon>
        <taxon>Hydnum</taxon>
    </lineage>
</organism>
<feature type="compositionally biased region" description="Acidic residues" evidence="1">
    <location>
        <begin position="9"/>
        <end position="24"/>
    </location>
</feature>
<dbReference type="EMBL" id="MU129009">
    <property type="protein sequence ID" value="KAF9510810.1"/>
    <property type="molecule type" value="Genomic_DNA"/>
</dbReference>
<gene>
    <name evidence="2" type="ORF">BS47DRAFT_1364249</name>
</gene>
<evidence type="ECO:0000313" key="2">
    <source>
        <dbReference type="EMBL" id="KAF9510810.1"/>
    </source>
</evidence>
<name>A0A9P6ASV6_9AGAM</name>
<protein>
    <submittedName>
        <fullName evidence="2">Uncharacterized protein</fullName>
    </submittedName>
</protein>
<comment type="caution">
    <text evidence="2">The sequence shown here is derived from an EMBL/GenBank/DDBJ whole genome shotgun (WGS) entry which is preliminary data.</text>
</comment>
<keyword evidence="3" id="KW-1185">Reference proteome</keyword>